<organism evidence="2 3">
    <name type="scientific">Streptomyces atratus</name>
    <dbReference type="NCBI Taxonomy" id="1893"/>
    <lineage>
        <taxon>Bacteria</taxon>
        <taxon>Bacillati</taxon>
        <taxon>Actinomycetota</taxon>
        <taxon>Actinomycetes</taxon>
        <taxon>Kitasatosporales</taxon>
        <taxon>Streptomycetaceae</taxon>
        <taxon>Streptomyces</taxon>
    </lineage>
</organism>
<name>A0A2Z5J8G3_STRAR</name>
<evidence type="ECO:0000256" key="1">
    <source>
        <dbReference type="SAM" id="MobiDB-lite"/>
    </source>
</evidence>
<dbReference type="EMBL" id="CP027306">
    <property type="protein sequence ID" value="AXE76628.1"/>
    <property type="molecule type" value="Genomic_DNA"/>
</dbReference>
<feature type="region of interest" description="Disordered" evidence="1">
    <location>
        <begin position="28"/>
        <end position="50"/>
    </location>
</feature>
<proteinExistence type="predicted"/>
<accession>A0A2Z5J8G3</accession>
<evidence type="ECO:0000313" key="3">
    <source>
        <dbReference type="Proteomes" id="UP000252698"/>
    </source>
</evidence>
<gene>
    <name evidence="2" type="ORF">C5746_06600</name>
</gene>
<sequence length="107" mass="11862">MPGGLLQNSPSLSRLRRCHLVQCGLHETQQPDMRDESRRSRRHGRQVVRSAVLGRGQQLTACRTGLSGGHRLQLCRRYLCMHPASCRSRSIAAGHEDAPARPVCIGP</sequence>
<dbReference type="AlphaFoldDB" id="A0A2Z5J8G3"/>
<protein>
    <submittedName>
        <fullName evidence="2">Uncharacterized protein</fullName>
    </submittedName>
</protein>
<reference evidence="2 3" key="1">
    <citation type="journal article" date="2018" name="Front. Microbiol.">
        <title>Genome Sequencing of Streptomyces atratus SCSIOZH16 and Activation Production of Nocardamine via Metabolic Engineering.</title>
        <authorList>
            <person name="Li Y."/>
            <person name="Zhang C."/>
            <person name="Liu C."/>
            <person name="Ju J."/>
            <person name="Ma J."/>
        </authorList>
    </citation>
    <scope>NUCLEOTIDE SEQUENCE [LARGE SCALE GENOMIC DNA]</scope>
    <source>
        <strain evidence="2 3">SCSIO_ZH16</strain>
    </source>
</reference>
<dbReference type="Proteomes" id="UP000252698">
    <property type="component" value="Chromosome"/>
</dbReference>
<dbReference type="KEGG" id="sata:C5746_06600"/>
<evidence type="ECO:0000313" key="2">
    <source>
        <dbReference type="EMBL" id="AXE76628.1"/>
    </source>
</evidence>